<evidence type="ECO:0000256" key="5">
    <source>
        <dbReference type="ARBA" id="ARBA00023128"/>
    </source>
</evidence>
<sequence>MQAFVVLTVGVIHKKKCIGDFVSSVENRTFLFQVNQERVKEIFAKNYKNHIAFGVLISVVVGIYYYTIHAVKQETFLEEIDEEMAAEHPQTHGHLHVEEKK</sequence>
<dbReference type="InterPro" id="IPR018628">
    <property type="entry name" value="Coa3_CC"/>
</dbReference>
<dbReference type="InterPro" id="IPR041752">
    <property type="entry name" value="Coa3"/>
</dbReference>
<feature type="transmembrane region" description="Helical" evidence="7">
    <location>
        <begin position="50"/>
        <end position="68"/>
    </location>
</feature>
<protein>
    <recommendedName>
        <fullName evidence="7">Cytochrome c oxidase assembly factor 3</fullName>
    </recommendedName>
</protein>
<evidence type="ECO:0000256" key="3">
    <source>
        <dbReference type="ARBA" id="ARBA00022692"/>
    </source>
</evidence>
<evidence type="ECO:0000256" key="4">
    <source>
        <dbReference type="ARBA" id="ARBA00022989"/>
    </source>
</evidence>
<dbReference type="PANTHER" id="PTHR15642">
    <property type="entry name" value="CYTOCHROME C OXIDASE ASSEMBLY FACTOR 3, MITOCHONDRIAL"/>
    <property type="match status" value="1"/>
</dbReference>
<dbReference type="GO" id="GO:0005743">
    <property type="term" value="C:mitochondrial inner membrane"/>
    <property type="evidence" value="ECO:0007669"/>
    <property type="project" value="UniProtKB-UniRule"/>
</dbReference>
<comment type="subunit">
    <text evidence="7">Component of 250-400 kDa complexes called cytochrome oxidase assembly intermediates or COA complexes.</text>
</comment>
<comment type="function">
    <text evidence="7">Required for assembly of cytochrome c oxidase (complex IV).</text>
</comment>
<keyword evidence="5 7" id="KW-0496">Mitochondrion</keyword>
<comment type="subcellular location">
    <subcellularLocation>
        <location evidence="1">Mitochondrion membrane</location>
        <topology evidence="1">Single-pass membrane protein</topology>
    </subcellularLocation>
</comment>
<comment type="similarity">
    <text evidence="2 7">Belongs to the COA3 family.</text>
</comment>
<keyword evidence="6 7" id="KW-0472">Membrane</keyword>
<evidence type="ECO:0000256" key="7">
    <source>
        <dbReference type="RuleBase" id="RU367056"/>
    </source>
</evidence>
<dbReference type="Pfam" id="PF09813">
    <property type="entry name" value="Coa3_cc"/>
    <property type="match status" value="1"/>
</dbReference>
<keyword evidence="4 7" id="KW-1133">Transmembrane helix</keyword>
<evidence type="ECO:0000313" key="10">
    <source>
        <dbReference type="Proteomes" id="UP000270094"/>
    </source>
</evidence>
<proteinExistence type="inferred from homology"/>
<evidence type="ECO:0000256" key="6">
    <source>
        <dbReference type="ARBA" id="ARBA00023136"/>
    </source>
</evidence>
<dbReference type="PANTHER" id="PTHR15642:SF3">
    <property type="entry name" value="CYTOCHROME C OXIDASE ASSEMBLY FACTOR 3 HOMOLOG, MITOCHONDRIAL"/>
    <property type="match status" value="1"/>
</dbReference>
<keyword evidence="3 7" id="KW-0812">Transmembrane</keyword>
<dbReference type="AlphaFoldDB" id="A0A3P7L012"/>
<keyword evidence="10" id="KW-1185">Reference proteome</keyword>
<reference evidence="9 10" key="1">
    <citation type="submission" date="2018-11" db="EMBL/GenBank/DDBJ databases">
        <authorList>
            <consortium name="Pathogen Informatics"/>
        </authorList>
    </citation>
    <scope>NUCLEOTIDE SEQUENCE [LARGE SCALE GENOMIC DNA]</scope>
</reference>
<dbReference type="OrthoDB" id="10018333at2759"/>
<dbReference type="Proteomes" id="UP000270094">
    <property type="component" value="Unassembled WGS sequence"/>
</dbReference>
<gene>
    <name evidence="9" type="ORF">SVUK_LOCUS7760</name>
</gene>
<feature type="domain" description="Cytochrome c oxidase assembly factor 3 mitochondrial coiled-coil" evidence="8">
    <location>
        <begin position="35"/>
        <end position="83"/>
    </location>
</feature>
<evidence type="ECO:0000256" key="1">
    <source>
        <dbReference type="ARBA" id="ARBA00004304"/>
    </source>
</evidence>
<name>A0A3P7L012_STRVU</name>
<organism evidence="9 10">
    <name type="scientific">Strongylus vulgaris</name>
    <name type="common">Blood worm</name>
    <dbReference type="NCBI Taxonomy" id="40348"/>
    <lineage>
        <taxon>Eukaryota</taxon>
        <taxon>Metazoa</taxon>
        <taxon>Ecdysozoa</taxon>
        <taxon>Nematoda</taxon>
        <taxon>Chromadorea</taxon>
        <taxon>Rhabditida</taxon>
        <taxon>Rhabditina</taxon>
        <taxon>Rhabditomorpha</taxon>
        <taxon>Strongyloidea</taxon>
        <taxon>Strongylidae</taxon>
        <taxon>Strongylus</taxon>
    </lineage>
</organism>
<evidence type="ECO:0000256" key="2">
    <source>
        <dbReference type="ARBA" id="ARBA00007035"/>
    </source>
</evidence>
<dbReference type="EMBL" id="UYYB01027119">
    <property type="protein sequence ID" value="VDM72762.1"/>
    <property type="molecule type" value="Genomic_DNA"/>
</dbReference>
<dbReference type="GO" id="GO:0033617">
    <property type="term" value="P:mitochondrial respiratory chain complex IV assembly"/>
    <property type="evidence" value="ECO:0007669"/>
    <property type="project" value="UniProtKB-UniRule"/>
</dbReference>
<evidence type="ECO:0000313" key="9">
    <source>
        <dbReference type="EMBL" id="VDM72762.1"/>
    </source>
</evidence>
<accession>A0A3P7L012</accession>
<evidence type="ECO:0000259" key="8">
    <source>
        <dbReference type="Pfam" id="PF09813"/>
    </source>
</evidence>
<keyword evidence="7" id="KW-0999">Mitochondrion inner membrane</keyword>